<dbReference type="SUPFAM" id="SSF75005">
    <property type="entry name" value="Arabinanase/levansucrase/invertase"/>
    <property type="match status" value="1"/>
</dbReference>
<accession>A0A0X8JES1</accession>
<dbReference type="PROSITE" id="PS51318">
    <property type="entry name" value="TAT"/>
    <property type="match status" value="1"/>
</dbReference>
<sequence>MNPRAPHKGPAPHPGPGARGAQAPTSRRRGPSRRRLLEGLLGGAAVVGGGVVLASCTGAGGGSGASGSASPTTKPGATVAELEPTVYDASDPYRPLYHYSPASGDMADPNGLLADDGTFHLFHQTWGTWVHATSTDLMAWKDQGVALEHDDLGQAMSGSAVVDADNASGLVEGGGILAFYTSTVGGEAPSVAYSADGGSTWQRYDGDPVITNDGRTDFRDPKVFRHEDSGAWVMVISAGDHVEIHRSTDLLTWEHASDVGADVGLHSAVWECPDLFPLEDPSGATRWLLHVSVGASEETEGSTAQHLLGDFDGTTFTPSDTTVQVTDAGQDFYAAQSFENLSGRRVWMAWAGNWSYPYDLPTGD</sequence>
<evidence type="ECO:0000256" key="4">
    <source>
        <dbReference type="SAM" id="MobiDB-lite"/>
    </source>
</evidence>
<dbReference type="PANTHER" id="PTHR42800">
    <property type="entry name" value="EXOINULINASE INUD (AFU_ORTHOLOGUE AFUA_5G00480)"/>
    <property type="match status" value="1"/>
</dbReference>
<evidence type="ECO:0000259" key="5">
    <source>
        <dbReference type="Pfam" id="PF00251"/>
    </source>
</evidence>
<reference evidence="7" key="1">
    <citation type="submission" date="2016-02" db="EMBL/GenBank/DDBJ databases">
        <authorList>
            <person name="Holder M.E."/>
            <person name="Ajami N.J."/>
            <person name="Petrosino J.F."/>
        </authorList>
    </citation>
    <scope>NUCLEOTIDE SEQUENCE [LARGE SCALE GENOMIC DNA]</scope>
    <source>
        <strain evidence="7">CCUG 36733</strain>
    </source>
</reference>
<dbReference type="InterPro" id="IPR013148">
    <property type="entry name" value="Glyco_hydro_32_N"/>
</dbReference>
<dbReference type="Pfam" id="PF00251">
    <property type="entry name" value="Glyco_hydro_32N"/>
    <property type="match status" value="1"/>
</dbReference>
<gene>
    <name evidence="6" type="ORF">AXF14_07835</name>
</gene>
<dbReference type="InterPro" id="IPR001362">
    <property type="entry name" value="Glyco_hydro_32"/>
</dbReference>
<dbReference type="CDD" id="cd18622">
    <property type="entry name" value="GH32_Inu-like"/>
    <property type="match status" value="1"/>
</dbReference>
<dbReference type="InterPro" id="IPR006311">
    <property type="entry name" value="TAT_signal"/>
</dbReference>
<dbReference type="GO" id="GO:0005987">
    <property type="term" value="P:sucrose catabolic process"/>
    <property type="evidence" value="ECO:0007669"/>
    <property type="project" value="TreeGrafter"/>
</dbReference>
<dbReference type="GO" id="GO:0004575">
    <property type="term" value="F:sucrose alpha-glucosidase activity"/>
    <property type="evidence" value="ECO:0007669"/>
    <property type="project" value="TreeGrafter"/>
</dbReference>
<dbReference type="STRING" id="111015.AXF14_07835"/>
<dbReference type="SMART" id="SM00640">
    <property type="entry name" value="Glyco_32"/>
    <property type="match status" value="1"/>
</dbReference>
<organism evidence="6 7">
    <name type="scientific">Actinomyces radicidentis</name>
    <dbReference type="NCBI Taxonomy" id="111015"/>
    <lineage>
        <taxon>Bacteria</taxon>
        <taxon>Bacillati</taxon>
        <taxon>Actinomycetota</taxon>
        <taxon>Actinomycetes</taxon>
        <taxon>Actinomycetales</taxon>
        <taxon>Actinomycetaceae</taxon>
        <taxon>Actinomyces</taxon>
    </lineage>
</organism>
<name>A0A0X8JES1_ACTRD</name>
<feature type="region of interest" description="Disordered" evidence="4">
    <location>
        <begin position="1"/>
        <end position="31"/>
    </location>
</feature>
<evidence type="ECO:0000256" key="3">
    <source>
        <dbReference type="ARBA" id="ARBA00023295"/>
    </source>
</evidence>
<feature type="domain" description="Glycosyl hydrolase family 32 N-terminal" evidence="5">
    <location>
        <begin position="98"/>
        <end position="359"/>
    </location>
</feature>
<keyword evidence="7" id="KW-1185">Reference proteome</keyword>
<protein>
    <recommendedName>
        <fullName evidence="5">Glycosyl hydrolase family 32 N-terminal domain-containing protein</fullName>
    </recommendedName>
</protein>
<dbReference type="Gene3D" id="2.115.10.20">
    <property type="entry name" value="Glycosyl hydrolase domain, family 43"/>
    <property type="match status" value="1"/>
</dbReference>
<dbReference type="InterPro" id="IPR023296">
    <property type="entry name" value="Glyco_hydro_beta-prop_sf"/>
</dbReference>
<keyword evidence="3" id="KW-0326">Glycosidase</keyword>
<evidence type="ECO:0000256" key="2">
    <source>
        <dbReference type="ARBA" id="ARBA00022801"/>
    </source>
</evidence>
<comment type="similarity">
    <text evidence="1">Belongs to the glycosyl hydrolase 32 family.</text>
</comment>
<keyword evidence="2" id="KW-0378">Hydrolase</keyword>
<dbReference type="Proteomes" id="UP000065220">
    <property type="component" value="Chromosome"/>
</dbReference>
<dbReference type="PANTHER" id="PTHR42800:SF1">
    <property type="entry name" value="EXOINULINASE INUD (AFU_ORTHOLOGUE AFUA_5G00480)"/>
    <property type="match status" value="1"/>
</dbReference>
<dbReference type="KEGG" id="ard:AXF14_07835"/>
<dbReference type="EMBL" id="CP014228">
    <property type="protein sequence ID" value="AMD87510.1"/>
    <property type="molecule type" value="Genomic_DNA"/>
</dbReference>
<dbReference type="GO" id="GO:0005737">
    <property type="term" value="C:cytoplasm"/>
    <property type="evidence" value="ECO:0007669"/>
    <property type="project" value="TreeGrafter"/>
</dbReference>
<evidence type="ECO:0000256" key="1">
    <source>
        <dbReference type="ARBA" id="ARBA00009902"/>
    </source>
</evidence>
<proteinExistence type="inferred from homology"/>
<evidence type="ECO:0000313" key="7">
    <source>
        <dbReference type="Proteomes" id="UP000065220"/>
    </source>
</evidence>
<evidence type="ECO:0000313" key="6">
    <source>
        <dbReference type="EMBL" id="AMD87510.1"/>
    </source>
</evidence>
<dbReference type="AlphaFoldDB" id="A0A0X8JES1"/>